<keyword evidence="2" id="KW-1185">Reference proteome</keyword>
<sequence length="168" mass="16721">MRRWLFTLLLCAPALCSAQHRPETPSILLGHGPAATPLPHLLDETLGSPTGPRWRAITALLGSTGGYVALGLAGGGFGYHIDDSAGCDDLCLPEGVWVGWTIGSAVGAGLGAHLGGGGSGSLAWTLVGAGAAQSALGLYGASIDNPFVVLIPVSVLAALVADGVSASR</sequence>
<accession>A0A271J4K9</accession>
<organism evidence="1 2">
    <name type="scientific">Rubrivirga marina</name>
    <dbReference type="NCBI Taxonomy" id="1196024"/>
    <lineage>
        <taxon>Bacteria</taxon>
        <taxon>Pseudomonadati</taxon>
        <taxon>Rhodothermota</taxon>
        <taxon>Rhodothermia</taxon>
        <taxon>Rhodothermales</taxon>
        <taxon>Rubricoccaceae</taxon>
        <taxon>Rubrivirga</taxon>
    </lineage>
</organism>
<reference evidence="1 2" key="1">
    <citation type="submission" date="2016-11" db="EMBL/GenBank/DDBJ databases">
        <title>Study of marine rhodopsin-containing bacteria.</title>
        <authorList>
            <person name="Yoshizawa S."/>
            <person name="Kumagai Y."/>
            <person name="Kogure K."/>
        </authorList>
    </citation>
    <scope>NUCLEOTIDE SEQUENCE [LARGE SCALE GENOMIC DNA]</scope>
    <source>
        <strain evidence="1 2">SAORIC-28</strain>
    </source>
</reference>
<name>A0A271J4K9_9BACT</name>
<proteinExistence type="predicted"/>
<dbReference type="AlphaFoldDB" id="A0A271J4K9"/>
<dbReference type="RefSeq" id="WP_095512055.1">
    <property type="nucleotide sequence ID" value="NZ_MQWD01000001.1"/>
</dbReference>
<gene>
    <name evidence="1" type="ORF">BSZ37_19065</name>
</gene>
<evidence type="ECO:0000313" key="2">
    <source>
        <dbReference type="Proteomes" id="UP000216339"/>
    </source>
</evidence>
<dbReference type="Proteomes" id="UP000216339">
    <property type="component" value="Unassembled WGS sequence"/>
</dbReference>
<protein>
    <submittedName>
        <fullName evidence="1">Uncharacterized protein</fullName>
    </submittedName>
</protein>
<comment type="caution">
    <text evidence="1">The sequence shown here is derived from an EMBL/GenBank/DDBJ whole genome shotgun (WGS) entry which is preliminary data.</text>
</comment>
<dbReference type="EMBL" id="MQWD01000001">
    <property type="protein sequence ID" value="PAP78373.1"/>
    <property type="molecule type" value="Genomic_DNA"/>
</dbReference>
<evidence type="ECO:0000313" key="1">
    <source>
        <dbReference type="EMBL" id="PAP78373.1"/>
    </source>
</evidence>